<name>A0A3N4J5U4_9PEZI</name>
<feature type="transmembrane region" description="Helical" evidence="5">
    <location>
        <begin position="237"/>
        <end position="256"/>
    </location>
</feature>
<evidence type="ECO:0008006" key="8">
    <source>
        <dbReference type="Google" id="ProtNLM"/>
    </source>
</evidence>
<evidence type="ECO:0000256" key="5">
    <source>
        <dbReference type="SAM" id="Phobius"/>
    </source>
</evidence>
<feature type="transmembrane region" description="Helical" evidence="5">
    <location>
        <begin position="335"/>
        <end position="354"/>
    </location>
</feature>
<gene>
    <name evidence="6" type="ORF">L873DRAFT_1838616</name>
</gene>
<keyword evidence="7" id="KW-1185">Reference proteome</keyword>
<keyword evidence="4 5" id="KW-0472">Membrane</keyword>
<evidence type="ECO:0000256" key="2">
    <source>
        <dbReference type="ARBA" id="ARBA00022692"/>
    </source>
</evidence>
<reference evidence="6 7" key="1">
    <citation type="journal article" date="2018" name="Nat. Ecol. Evol.">
        <title>Pezizomycetes genomes reveal the molecular basis of ectomycorrhizal truffle lifestyle.</title>
        <authorList>
            <person name="Murat C."/>
            <person name="Payen T."/>
            <person name="Noel B."/>
            <person name="Kuo A."/>
            <person name="Morin E."/>
            <person name="Chen J."/>
            <person name="Kohler A."/>
            <person name="Krizsan K."/>
            <person name="Balestrini R."/>
            <person name="Da Silva C."/>
            <person name="Montanini B."/>
            <person name="Hainaut M."/>
            <person name="Levati E."/>
            <person name="Barry K.W."/>
            <person name="Belfiori B."/>
            <person name="Cichocki N."/>
            <person name="Clum A."/>
            <person name="Dockter R.B."/>
            <person name="Fauchery L."/>
            <person name="Guy J."/>
            <person name="Iotti M."/>
            <person name="Le Tacon F."/>
            <person name="Lindquist E.A."/>
            <person name="Lipzen A."/>
            <person name="Malagnac F."/>
            <person name="Mello A."/>
            <person name="Molinier V."/>
            <person name="Miyauchi S."/>
            <person name="Poulain J."/>
            <person name="Riccioni C."/>
            <person name="Rubini A."/>
            <person name="Sitrit Y."/>
            <person name="Splivallo R."/>
            <person name="Traeger S."/>
            <person name="Wang M."/>
            <person name="Zifcakova L."/>
            <person name="Wipf D."/>
            <person name="Zambonelli A."/>
            <person name="Paolocci F."/>
            <person name="Nowrousian M."/>
            <person name="Ottonello S."/>
            <person name="Baldrian P."/>
            <person name="Spatafora J.W."/>
            <person name="Henrissat B."/>
            <person name="Nagy L.G."/>
            <person name="Aury J.M."/>
            <person name="Wincker P."/>
            <person name="Grigoriev I.V."/>
            <person name="Bonfante P."/>
            <person name="Martin F.M."/>
        </authorList>
    </citation>
    <scope>NUCLEOTIDE SEQUENCE [LARGE SCALE GENOMIC DNA]</scope>
    <source>
        <strain evidence="6 7">120613-1</strain>
    </source>
</reference>
<keyword evidence="3 5" id="KW-1133">Transmembrane helix</keyword>
<proteinExistence type="predicted"/>
<dbReference type="OrthoDB" id="6133115at2759"/>
<evidence type="ECO:0000313" key="7">
    <source>
        <dbReference type="Proteomes" id="UP000276215"/>
    </source>
</evidence>
<dbReference type="InterPro" id="IPR036259">
    <property type="entry name" value="MFS_trans_sf"/>
</dbReference>
<dbReference type="Pfam" id="PF00083">
    <property type="entry name" value="Sugar_tr"/>
    <property type="match status" value="2"/>
</dbReference>
<dbReference type="InterPro" id="IPR050360">
    <property type="entry name" value="MFS_Sugar_Transporters"/>
</dbReference>
<feature type="transmembrane region" description="Helical" evidence="5">
    <location>
        <begin position="294"/>
        <end position="315"/>
    </location>
</feature>
<dbReference type="GO" id="GO:0016020">
    <property type="term" value="C:membrane"/>
    <property type="evidence" value="ECO:0007669"/>
    <property type="project" value="UniProtKB-SubCell"/>
</dbReference>
<dbReference type="STRING" id="1336337.A0A3N4J5U4"/>
<dbReference type="PANTHER" id="PTHR48022:SF64">
    <property type="entry name" value="MAJOR FACILITATOR SUPERFAMILY (MFS) PROFILE DOMAIN-CONTAINING PROTEIN"/>
    <property type="match status" value="1"/>
</dbReference>
<comment type="subcellular location">
    <subcellularLocation>
        <location evidence="1">Membrane</location>
        <topology evidence="1">Multi-pass membrane protein</topology>
    </subcellularLocation>
</comment>
<accession>A0A3N4J5U4</accession>
<dbReference type="Proteomes" id="UP000276215">
    <property type="component" value="Unassembled WGS sequence"/>
</dbReference>
<evidence type="ECO:0000313" key="6">
    <source>
        <dbReference type="EMBL" id="RPA91800.1"/>
    </source>
</evidence>
<dbReference type="EMBL" id="ML120488">
    <property type="protein sequence ID" value="RPA91800.1"/>
    <property type="molecule type" value="Genomic_DNA"/>
</dbReference>
<organism evidence="6 7">
    <name type="scientific">Choiromyces venosus 120613-1</name>
    <dbReference type="NCBI Taxonomy" id="1336337"/>
    <lineage>
        <taxon>Eukaryota</taxon>
        <taxon>Fungi</taxon>
        <taxon>Dikarya</taxon>
        <taxon>Ascomycota</taxon>
        <taxon>Pezizomycotina</taxon>
        <taxon>Pezizomycetes</taxon>
        <taxon>Pezizales</taxon>
        <taxon>Tuberaceae</taxon>
        <taxon>Choiromyces</taxon>
    </lineage>
</organism>
<sequence length="401" mass="44547">MTGVGHIIREPGWGDHVIVVLVAWYQKPNLQYLYSCLVPAAMDVEWTSGFGGSIMNGLQAVETWDTYFNKPHGAIPGIMNSMYSLGALSMMPIVPWVNDNSQLIGELAYRKERAILAPVFSVSWYISGIIAAGVTLGTFQIQSDWAWRIPSVLQIVPSAFQLIFICDPNNEFVKAEYAEMIATIQMDLEQKSRAWSELISTTANIKRYALVAFIGTFSQWSGNGLVSYYLARVFETVNLGLNCWNLVTGFTASYLVGITPRPVMYLTSVTGMFITPACWTGASASYAETKSSGAAGAMIFLYYPFYNGAPLTYTYTIELFPFSMRAKVANIGWKYIVYTVWLAAEGVVICFTFPETKGKTLEDLAFIFEGDEKRAEQSKRSNMQMVVIEVVDVAKGGKDMN</sequence>
<dbReference type="GO" id="GO:0005351">
    <property type="term" value="F:carbohydrate:proton symporter activity"/>
    <property type="evidence" value="ECO:0007669"/>
    <property type="project" value="TreeGrafter"/>
</dbReference>
<feature type="transmembrane region" description="Helical" evidence="5">
    <location>
        <begin position="208"/>
        <end position="231"/>
    </location>
</feature>
<dbReference type="SUPFAM" id="SSF103473">
    <property type="entry name" value="MFS general substrate transporter"/>
    <property type="match status" value="1"/>
</dbReference>
<dbReference type="InterPro" id="IPR005828">
    <property type="entry name" value="MFS_sugar_transport-like"/>
</dbReference>
<dbReference type="PANTHER" id="PTHR48022">
    <property type="entry name" value="PLASTIDIC GLUCOSE TRANSPORTER 4"/>
    <property type="match status" value="1"/>
</dbReference>
<feature type="transmembrane region" description="Helical" evidence="5">
    <location>
        <begin position="115"/>
        <end position="139"/>
    </location>
</feature>
<feature type="transmembrane region" description="Helical" evidence="5">
    <location>
        <begin position="263"/>
        <end position="282"/>
    </location>
</feature>
<dbReference type="AlphaFoldDB" id="A0A3N4J5U4"/>
<evidence type="ECO:0000256" key="4">
    <source>
        <dbReference type="ARBA" id="ARBA00023136"/>
    </source>
</evidence>
<dbReference type="Gene3D" id="1.20.1250.20">
    <property type="entry name" value="MFS general substrate transporter like domains"/>
    <property type="match status" value="2"/>
</dbReference>
<protein>
    <recommendedName>
        <fullName evidence="8">MFS general substrate transporter</fullName>
    </recommendedName>
</protein>
<keyword evidence="2 5" id="KW-0812">Transmembrane</keyword>
<evidence type="ECO:0000256" key="1">
    <source>
        <dbReference type="ARBA" id="ARBA00004141"/>
    </source>
</evidence>
<evidence type="ECO:0000256" key="3">
    <source>
        <dbReference type="ARBA" id="ARBA00022989"/>
    </source>
</evidence>